<evidence type="ECO:0000256" key="2">
    <source>
        <dbReference type="SAM" id="Phobius"/>
    </source>
</evidence>
<dbReference type="RefSeq" id="WP_190788869.1">
    <property type="nucleotide sequence ID" value="NZ_JACXLC010000001.1"/>
</dbReference>
<accession>A0ABR8KYK1</accession>
<sequence length="548" mass="59955">MSIKNATARWSNSKHRWLALIGGISLLVWGLSGLTHIGLVLFGPQQAQFRPPAAQIELSGAKPIAETLAQAGIGETIAVKSVAAPDGKALWQVTEEAMTPRRYFSPADGTEVPGGDRAQAEFLARHFLATDRAITAATLQTEFDEEYPWVNRLLPVWKLDFEGDDELTAYVHTETSALAAVNNSTKATFQAVFQVLHTWEWVPEGMEWLRVIVIVLMVGSLFALAATGVMMLITVRRKKRVPGTKGWHRIMSYVLALPLMMFSLSGIYHLVQSALVPPESQLRMGAPINLATGAWPIEEDWTDLSAGRDITSVSLVEGADGRALYRVGLAPPNGATGGGMHDHSDGEDAKTDDHTADAVSADPQPVTVPQTGAEIREARFVGLQPDGPAIYLDAKTGDVMPEGDRDIALAIAGRFIGAGEGTVTSVELVTRFSHEYDFRNKRLPVWRVDYADPVAATVFVDTASGVLVDRVADWEKPERLVFSMIHKWNFLFPVGRLNLNLIVGGFVFALIVFMAIFGLQMDWKSRKLRKRRKRSIPPPGATISDPAE</sequence>
<proteinExistence type="predicted"/>
<dbReference type="InterPro" id="IPR005625">
    <property type="entry name" value="PepSY-ass_TM"/>
</dbReference>
<evidence type="ECO:0000313" key="3">
    <source>
        <dbReference type="EMBL" id="MBD2843514.1"/>
    </source>
</evidence>
<evidence type="ECO:0000313" key="4">
    <source>
        <dbReference type="Proteomes" id="UP000635384"/>
    </source>
</evidence>
<evidence type="ECO:0000256" key="1">
    <source>
        <dbReference type="SAM" id="MobiDB-lite"/>
    </source>
</evidence>
<gene>
    <name evidence="3" type="ORF">IB285_14730</name>
</gene>
<comment type="caution">
    <text evidence="3">The sequence shown here is derived from an EMBL/GenBank/DDBJ whole genome shotgun (WGS) entry which is preliminary data.</text>
</comment>
<keyword evidence="2" id="KW-0812">Transmembrane</keyword>
<feature type="transmembrane region" description="Helical" evidence="2">
    <location>
        <begin position="17"/>
        <end position="42"/>
    </location>
</feature>
<feature type="transmembrane region" description="Helical" evidence="2">
    <location>
        <begin position="208"/>
        <end position="233"/>
    </location>
</feature>
<dbReference type="Proteomes" id="UP000635384">
    <property type="component" value="Unassembled WGS sequence"/>
</dbReference>
<feature type="transmembrane region" description="Helical" evidence="2">
    <location>
        <begin position="501"/>
        <end position="523"/>
    </location>
</feature>
<name>A0ABR8KYK1_9SPHN</name>
<keyword evidence="4" id="KW-1185">Reference proteome</keyword>
<dbReference type="EMBL" id="JACXLC010000001">
    <property type="protein sequence ID" value="MBD2843514.1"/>
    <property type="molecule type" value="Genomic_DNA"/>
</dbReference>
<reference evidence="3 4" key="1">
    <citation type="submission" date="2020-09" db="EMBL/GenBank/DDBJ databases">
        <authorList>
            <person name="Yoon J.-W."/>
        </authorList>
    </citation>
    <scope>NUCLEOTIDE SEQUENCE [LARGE SCALE GENOMIC DNA]</scope>
    <source>
        <strain evidence="3 4">KMU-140</strain>
    </source>
</reference>
<feature type="compositionally biased region" description="Basic and acidic residues" evidence="1">
    <location>
        <begin position="340"/>
        <end position="356"/>
    </location>
</feature>
<keyword evidence="2" id="KW-1133">Transmembrane helix</keyword>
<protein>
    <submittedName>
        <fullName evidence="3">PepSY domain-containing protein</fullName>
    </submittedName>
</protein>
<organism evidence="3 4">
    <name type="scientific">Erythrobacter rubeus</name>
    <dbReference type="NCBI Taxonomy" id="2760803"/>
    <lineage>
        <taxon>Bacteria</taxon>
        <taxon>Pseudomonadati</taxon>
        <taxon>Pseudomonadota</taxon>
        <taxon>Alphaproteobacteria</taxon>
        <taxon>Sphingomonadales</taxon>
        <taxon>Erythrobacteraceae</taxon>
        <taxon>Erythrobacter/Porphyrobacter group</taxon>
        <taxon>Erythrobacter</taxon>
    </lineage>
</organism>
<feature type="transmembrane region" description="Helical" evidence="2">
    <location>
        <begin position="253"/>
        <end position="271"/>
    </location>
</feature>
<dbReference type="Pfam" id="PF03929">
    <property type="entry name" value="PepSY_TM"/>
    <property type="match status" value="1"/>
</dbReference>
<feature type="region of interest" description="Disordered" evidence="1">
    <location>
        <begin position="334"/>
        <end position="367"/>
    </location>
</feature>
<keyword evidence="2" id="KW-0472">Membrane</keyword>